<evidence type="ECO:0000313" key="2">
    <source>
        <dbReference type="EMBL" id="GJS96107.1"/>
    </source>
</evidence>
<feature type="coiled-coil region" evidence="1">
    <location>
        <begin position="2"/>
        <end position="29"/>
    </location>
</feature>
<sequence>MLDQTFDRLQKLVSQLELLDEKLSQEDVNQKLLRSLSPEWNTHAVWSATTSIRGFSRECRALRNQDNKNKESSRRSVPVETSTSTALVSCDGLVGYDWSDQAEEGPNYALRAYSSSSSNNDSNCSKSCLELMEEKLEFYKKNKSVYVEKINGLKWDIQVGEITIRVLRKKLEKIQKEKDSIQFDVDKFENSSKSLNKLIECQIVDNCKKGLGYENYNAVTPPYIGNFMPPTPDLSYTGLDEFVNEPVVESSKAMSSKEEPKVVRKNDDAPIIKEWVFDSEEENVSQKQLSLVLLR</sequence>
<feature type="coiled-coil region" evidence="1">
    <location>
        <begin position="129"/>
        <end position="191"/>
    </location>
</feature>
<keyword evidence="1" id="KW-0175">Coiled coil</keyword>
<proteinExistence type="predicted"/>
<evidence type="ECO:0000256" key="1">
    <source>
        <dbReference type="SAM" id="Coils"/>
    </source>
</evidence>
<reference evidence="2" key="1">
    <citation type="journal article" date="2022" name="Int. J. Mol. Sci.">
        <title>Draft Genome of Tanacetum Coccineum: Genomic Comparison of Closely Related Tanacetum-Family Plants.</title>
        <authorList>
            <person name="Yamashiro T."/>
            <person name="Shiraishi A."/>
            <person name="Nakayama K."/>
            <person name="Satake H."/>
        </authorList>
    </citation>
    <scope>NUCLEOTIDE SEQUENCE</scope>
</reference>
<comment type="caution">
    <text evidence="2">The sequence shown here is derived from an EMBL/GenBank/DDBJ whole genome shotgun (WGS) entry which is preliminary data.</text>
</comment>
<reference evidence="2" key="2">
    <citation type="submission" date="2022-01" db="EMBL/GenBank/DDBJ databases">
        <authorList>
            <person name="Yamashiro T."/>
            <person name="Shiraishi A."/>
            <person name="Satake H."/>
            <person name="Nakayama K."/>
        </authorList>
    </citation>
    <scope>NUCLEOTIDE SEQUENCE</scope>
</reference>
<evidence type="ECO:0000313" key="3">
    <source>
        <dbReference type="Proteomes" id="UP001151760"/>
    </source>
</evidence>
<organism evidence="2 3">
    <name type="scientific">Tanacetum coccineum</name>
    <dbReference type="NCBI Taxonomy" id="301880"/>
    <lineage>
        <taxon>Eukaryota</taxon>
        <taxon>Viridiplantae</taxon>
        <taxon>Streptophyta</taxon>
        <taxon>Embryophyta</taxon>
        <taxon>Tracheophyta</taxon>
        <taxon>Spermatophyta</taxon>
        <taxon>Magnoliopsida</taxon>
        <taxon>eudicotyledons</taxon>
        <taxon>Gunneridae</taxon>
        <taxon>Pentapetalae</taxon>
        <taxon>asterids</taxon>
        <taxon>campanulids</taxon>
        <taxon>Asterales</taxon>
        <taxon>Asteraceae</taxon>
        <taxon>Asteroideae</taxon>
        <taxon>Anthemideae</taxon>
        <taxon>Anthemidinae</taxon>
        <taxon>Tanacetum</taxon>
    </lineage>
</organism>
<accession>A0ABQ5A1H5</accession>
<name>A0ABQ5A1H5_9ASTR</name>
<dbReference type="Proteomes" id="UP001151760">
    <property type="component" value="Unassembled WGS sequence"/>
</dbReference>
<protein>
    <submittedName>
        <fullName evidence="2">Uncharacterized protein</fullName>
    </submittedName>
</protein>
<keyword evidence="3" id="KW-1185">Reference proteome</keyword>
<gene>
    <name evidence="2" type="ORF">Tco_0803075</name>
</gene>
<dbReference type="EMBL" id="BQNB010011862">
    <property type="protein sequence ID" value="GJS96107.1"/>
    <property type="molecule type" value="Genomic_DNA"/>
</dbReference>